<organism evidence="14 15">
    <name type="scientific">Marinilabilia salmonicolor</name>
    <dbReference type="NCBI Taxonomy" id="989"/>
    <lineage>
        <taxon>Bacteria</taxon>
        <taxon>Pseudomonadati</taxon>
        <taxon>Bacteroidota</taxon>
        <taxon>Bacteroidia</taxon>
        <taxon>Marinilabiliales</taxon>
        <taxon>Marinilabiliaceae</taxon>
        <taxon>Marinilabilia</taxon>
    </lineage>
</organism>
<accession>A0A2T0XEN4</accession>
<dbReference type="STRING" id="1168289.GCA_000259075_02185"/>
<keyword evidence="8 10" id="KW-0460">Magnesium</keyword>
<evidence type="ECO:0000313" key="15">
    <source>
        <dbReference type="Proteomes" id="UP000252733"/>
    </source>
</evidence>
<evidence type="ECO:0000256" key="5">
    <source>
        <dbReference type="ARBA" id="ARBA00022694"/>
    </source>
</evidence>
<evidence type="ECO:0000256" key="9">
    <source>
        <dbReference type="ARBA" id="ARBA00049563"/>
    </source>
</evidence>
<feature type="region of interest" description="Interaction with substrate tRNA" evidence="10">
    <location>
        <begin position="38"/>
        <end position="41"/>
    </location>
</feature>
<evidence type="ECO:0000256" key="7">
    <source>
        <dbReference type="ARBA" id="ARBA00022840"/>
    </source>
</evidence>
<proteinExistence type="inferred from homology"/>
<dbReference type="InterPro" id="IPR039657">
    <property type="entry name" value="Dimethylallyltransferase"/>
</dbReference>
<dbReference type="EC" id="2.5.1.75" evidence="10"/>
<dbReference type="GO" id="GO:0052381">
    <property type="term" value="F:tRNA dimethylallyltransferase activity"/>
    <property type="evidence" value="ECO:0007669"/>
    <property type="project" value="UniProtKB-UniRule"/>
</dbReference>
<dbReference type="AlphaFoldDB" id="A0A2T0XEN4"/>
<feature type="site" description="Interaction with substrate tRNA" evidence="10">
    <location>
        <position position="126"/>
    </location>
</feature>
<evidence type="ECO:0000256" key="12">
    <source>
        <dbReference type="RuleBase" id="RU003784"/>
    </source>
</evidence>
<evidence type="ECO:0000313" key="14">
    <source>
        <dbReference type="EMBL" id="RCW35363.1"/>
    </source>
</evidence>
<comment type="caution">
    <text evidence="10">Lacks conserved residue(s) required for the propagation of feature annotation.</text>
</comment>
<dbReference type="OrthoDB" id="9776390at2"/>
<dbReference type="Proteomes" id="UP000252733">
    <property type="component" value="Unassembled WGS sequence"/>
</dbReference>
<dbReference type="Gene3D" id="3.40.50.300">
    <property type="entry name" value="P-loop containing nucleotide triphosphate hydrolases"/>
    <property type="match status" value="1"/>
</dbReference>
<keyword evidence="15" id="KW-1185">Reference proteome</keyword>
<protein>
    <recommendedName>
        <fullName evidence="10">tRNA dimethylallyltransferase</fullName>
        <ecNumber evidence="10">2.5.1.75</ecNumber>
    </recommendedName>
    <alternativeName>
        <fullName evidence="10">Dimethylallyl diphosphate:tRNA dimethylallyltransferase</fullName>
        <shortName evidence="10">DMAPP:tRNA dimethylallyltransferase</shortName>
        <shortName evidence="10">DMATase</shortName>
    </alternativeName>
    <alternativeName>
        <fullName evidence="10">Isopentenyl-diphosphate:tRNA isopentenyltransferase</fullName>
        <shortName evidence="10">IPP transferase</shortName>
        <shortName evidence="10">IPPT</shortName>
        <shortName evidence="10">IPTase</shortName>
    </alternativeName>
</protein>
<feature type="binding site" evidence="10">
    <location>
        <begin position="15"/>
        <end position="20"/>
    </location>
    <ligand>
        <name>substrate</name>
    </ligand>
</feature>
<dbReference type="NCBIfam" id="TIGR00174">
    <property type="entry name" value="miaA"/>
    <property type="match status" value="1"/>
</dbReference>
<comment type="caution">
    <text evidence="14">The sequence shown here is derived from an EMBL/GenBank/DDBJ whole genome shotgun (WGS) entry which is preliminary data.</text>
</comment>
<reference evidence="14 15" key="1">
    <citation type="submission" date="2018-07" db="EMBL/GenBank/DDBJ databases">
        <title>Freshwater and sediment microbial communities from various areas in North America, analyzing microbe dynamics in response to fracking.</title>
        <authorList>
            <person name="Lamendella R."/>
        </authorList>
    </citation>
    <scope>NUCLEOTIDE SEQUENCE [LARGE SCALE GENOMIC DNA]</scope>
    <source>
        <strain evidence="14 15">160A</strain>
    </source>
</reference>
<dbReference type="HAMAP" id="MF_00185">
    <property type="entry name" value="IPP_trans"/>
    <property type="match status" value="1"/>
</dbReference>
<dbReference type="SUPFAM" id="SSF52540">
    <property type="entry name" value="P-loop containing nucleoside triphosphate hydrolases"/>
    <property type="match status" value="2"/>
</dbReference>
<comment type="similarity">
    <text evidence="3 10 13">Belongs to the IPP transferase family.</text>
</comment>
<comment type="subunit">
    <text evidence="10">Monomer.</text>
</comment>
<evidence type="ECO:0000256" key="10">
    <source>
        <dbReference type="HAMAP-Rule" id="MF_00185"/>
    </source>
</evidence>
<evidence type="ECO:0000256" key="1">
    <source>
        <dbReference type="ARBA" id="ARBA00001946"/>
    </source>
</evidence>
<comment type="function">
    <text evidence="2 10 12">Catalyzes the transfer of a dimethylallyl group onto the adenine at position 37 in tRNAs that read codons beginning with uridine, leading to the formation of N6-(dimethylallyl)adenosine (i(6)A).</text>
</comment>
<keyword evidence="5 10" id="KW-0819">tRNA processing</keyword>
<name>A0A2T0XEN4_9BACT</name>
<keyword evidence="6 10" id="KW-0547">Nucleotide-binding</keyword>
<keyword evidence="4 10" id="KW-0808">Transferase</keyword>
<dbReference type="GO" id="GO:0006400">
    <property type="term" value="P:tRNA modification"/>
    <property type="evidence" value="ECO:0007669"/>
    <property type="project" value="TreeGrafter"/>
</dbReference>
<dbReference type="RefSeq" id="WP_106153748.1">
    <property type="nucleotide sequence ID" value="NZ_PVTS01000012.1"/>
</dbReference>
<dbReference type="Gene3D" id="1.10.20.140">
    <property type="match status" value="1"/>
</dbReference>
<evidence type="ECO:0000256" key="2">
    <source>
        <dbReference type="ARBA" id="ARBA00003213"/>
    </source>
</evidence>
<dbReference type="GO" id="GO:0005524">
    <property type="term" value="F:ATP binding"/>
    <property type="evidence" value="ECO:0007669"/>
    <property type="project" value="UniProtKB-UniRule"/>
</dbReference>
<comment type="catalytic activity">
    <reaction evidence="9 10 11">
        <text>adenosine(37) in tRNA + dimethylallyl diphosphate = N(6)-dimethylallyladenosine(37) in tRNA + diphosphate</text>
        <dbReference type="Rhea" id="RHEA:26482"/>
        <dbReference type="Rhea" id="RHEA-COMP:10162"/>
        <dbReference type="Rhea" id="RHEA-COMP:10375"/>
        <dbReference type="ChEBI" id="CHEBI:33019"/>
        <dbReference type="ChEBI" id="CHEBI:57623"/>
        <dbReference type="ChEBI" id="CHEBI:74411"/>
        <dbReference type="ChEBI" id="CHEBI:74415"/>
        <dbReference type="EC" id="2.5.1.75"/>
    </reaction>
</comment>
<evidence type="ECO:0000256" key="8">
    <source>
        <dbReference type="ARBA" id="ARBA00022842"/>
    </source>
</evidence>
<comment type="cofactor">
    <cofactor evidence="1 10">
        <name>Mg(2+)</name>
        <dbReference type="ChEBI" id="CHEBI:18420"/>
    </cofactor>
</comment>
<sequence>MVLNDKTIIVITGPTGIGKTGLSIHLAQKLNCPVISADSRQIFKEMKIGTAAPTQEQLEQAPHFLIGTHSIFNYYSAYEYEQEALALTNKLFQQNNTIILTGGSMLYIDAFCNGIDDLPTIDPELRQNLQEKYQKEGIESIRRQLKILDPVFYEQVDLKNPKRVIHAVEICLMTGRPYSDLRTNTRKKRPFRIIKVGLDMDRAELHRRINLRVDQMIQEGLEEEALNLYPHKDLNALNTVGYREFFDYFDKKTSRETAIELIKRNSRRYARKQLSWFRRDKEITWFDPQSPEEVITFVEEQLNDGY</sequence>
<evidence type="ECO:0000256" key="4">
    <source>
        <dbReference type="ARBA" id="ARBA00022679"/>
    </source>
</evidence>
<feature type="binding site" evidence="10">
    <location>
        <begin position="13"/>
        <end position="20"/>
    </location>
    <ligand>
        <name>ATP</name>
        <dbReference type="ChEBI" id="CHEBI:30616"/>
    </ligand>
</feature>
<dbReference type="EMBL" id="QPIZ01000010">
    <property type="protein sequence ID" value="RCW35363.1"/>
    <property type="molecule type" value="Genomic_DNA"/>
</dbReference>
<evidence type="ECO:0000256" key="11">
    <source>
        <dbReference type="RuleBase" id="RU003783"/>
    </source>
</evidence>
<dbReference type="Pfam" id="PF01715">
    <property type="entry name" value="IPPT"/>
    <property type="match status" value="1"/>
</dbReference>
<keyword evidence="7 10" id="KW-0067">ATP-binding</keyword>
<feature type="site" description="Interaction with substrate tRNA" evidence="10">
    <location>
        <position position="104"/>
    </location>
</feature>
<dbReference type="PANTHER" id="PTHR11088">
    <property type="entry name" value="TRNA DIMETHYLALLYLTRANSFERASE"/>
    <property type="match status" value="1"/>
</dbReference>
<evidence type="ECO:0000256" key="3">
    <source>
        <dbReference type="ARBA" id="ARBA00005842"/>
    </source>
</evidence>
<dbReference type="InterPro" id="IPR018022">
    <property type="entry name" value="IPT"/>
</dbReference>
<dbReference type="PANTHER" id="PTHR11088:SF60">
    <property type="entry name" value="TRNA DIMETHYLALLYLTRANSFERASE"/>
    <property type="match status" value="1"/>
</dbReference>
<dbReference type="InterPro" id="IPR027417">
    <property type="entry name" value="P-loop_NTPase"/>
</dbReference>
<gene>
    <name evidence="10" type="primary">miaA</name>
    <name evidence="14" type="ORF">DFO77_110130</name>
</gene>
<evidence type="ECO:0000256" key="13">
    <source>
        <dbReference type="RuleBase" id="RU003785"/>
    </source>
</evidence>
<evidence type="ECO:0000256" key="6">
    <source>
        <dbReference type="ARBA" id="ARBA00022741"/>
    </source>
</evidence>